<keyword evidence="7" id="KW-0813">Transport</keyword>
<dbReference type="GO" id="GO:0005886">
    <property type="term" value="C:plasma membrane"/>
    <property type="evidence" value="ECO:0007669"/>
    <property type="project" value="UniProtKB-SubCell"/>
</dbReference>
<evidence type="ECO:0000256" key="2">
    <source>
        <dbReference type="ARBA" id="ARBA00005811"/>
    </source>
</evidence>
<dbReference type="RefSeq" id="WP_316792258.1">
    <property type="nucleotide sequence ID" value="NZ_CP053540.1"/>
</dbReference>
<keyword evidence="6 9" id="KW-0472">Membrane</keyword>
<dbReference type="KEGG" id="tog:HNI00_07965"/>
<feature type="region of interest" description="Disordered" evidence="8">
    <location>
        <begin position="133"/>
        <end position="238"/>
    </location>
</feature>
<accession>A0AA96YAJ3</accession>
<evidence type="ECO:0000313" key="10">
    <source>
        <dbReference type="EMBL" id="WOB43100.1"/>
    </source>
</evidence>
<sequence>MKILNPGSQQDDVRIELIPLIDVIFCILTFFILAAVSLTRQFAINTDLPRASTGVAQMRQTKIVTIDPVGTLYWDEDPVDESRLVQLVQQFQQESPDGTIVLNAPPYASYDSVVRVLDLLRAVGGDRVALAVTPSTQEPTDQFAPGQPGFSTPGGAPGLNNPGLNNPGLNNPGLNNPGLGNPGTPLDPFGLPTVPGDPLGTPAAPLPRTNGGSSAQPGGAGAGQTTPRTPTLPPAGQP</sequence>
<dbReference type="AlphaFoldDB" id="A0AA96YAJ3"/>
<dbReference type="Pfam" id="PF02472">
    <property type="entry name" value="ExbD"/>
    <property type="match status" value="1"/>
</dbReference>
<keyword evidence="3" id="KW-1003">Cell membrane</keyword>
<keyword evidence="7" id="KW-0653">Protein transport</keyword>
<evidence type="ECO:0000256" key="9">
    <source>
        <dbReference type="SAM" id="Phobius"/>
    </source>
</evidence>
<evidence type="ECO:0000256" key="7">
    <source>
        <dbReference type="RuleBase" id="RU003879"/>
    </source>
</evidence>
<keyword evidence="4 7" id="KW-0812">Transmembrane</keyword>
<dbReference type="InterPro" id="IPR003400">
    <property type="entry name" value="ExbD"/>
</dbReference>
<dbReference type="GO" id="GO:0022857">
    <property type="term" value="F:transmembrane transporter activity"/>
    <property type="evidence" value="ECO:0007669"/>
    <property type="project" value="InterPro"/>
</dbReference>
<keyword evidence="5 9" id="KW-1133">Transmembrane helix</keyword>
<dbReference type="PANTHER" id="PTHR30558">
    <property type="entry name" value="EXBD MEMBRANE COMPONENT OF PMF-DRIVEN MACROMOLECULE IMPORT SYSTEM"/>
    <property type="match status" value="1"/>
</dbReference>
<evidence type="ECO:0000256" key="4">
    <source>
        <dbReference type="ARBA" id="ARBA00022692"/>
    </source>
</evidence>
<feature type="transmembrane region" description="Helical" evidence="9">
    <location>
        <begin position="20"/>
        <end position="38"/>
    </location>
</feature>
<dbReference type="PANTHER" id="PTHR30558:SF3">
    <property type="entry name" value="BIOPOLYMER TRANSPORT PROTEIN EXBD-RELATED"/>
    <property type="match status" value="1"/>
</dbReference>
<evidence type="ECO:0000256" key="3">
    <source>
        <dbReference type="ARBA" id="ARBA00022475"/>
    </source>
</evidence>
<comment type="subcellular location">
    <subcellularLocation>
        <location evidence="1">Cell membrane</location>
        <topology evidence="1">Single-pass membrane protein</topology>
    </subcellularLocation>
    <subcellularLocation>
        <location evidence="7">Cell membrane</location>
        <topology evidence="7">Single-pass type II membrane protein</topology>
    </subcellularLocation>
</comment>
<evidence type="ECO:0000256" key="6">
    <source>
        <dbReference type="ARBA" id="ARBA00023136"/>
    </source>
</evidence>
<evidence type="ECO:0000256" key="5">
    <source>
        <dbReference type="ARBA" id="ARBA00022989"/>
    </source>
</evidence>
<gene>
    <name evidence="10" type="ORF">HNI00_07965</name>
</gene>
<dbReference type="EMBL" id="CP053540">
    <property type="protein sequence ID" value="WOB43100.1"/>
    <property type="molecule type" value="Genomic_DNA"/>
</dbReference>
<dbReference type="GO" id="GO:0015031">
    <property type="term" value="P:protein transport"/>
    <property type="evidence" value="ECO:0007669"/>
    <property type="project" value="UniProtKB-KW"/>
</dbReference>
<comment type="similarity">
    <text evidence="2 7">Belongs to the ExbD/TolR family.</text>
</comment>
<feature type="compositionally biased region" description="Low complexity" evidence="8">
    <location>
        <begin position="211"/>
        <end position="227"/>
    </location>
</feature>
<dbReference type="Gene3D" id="3.30.420.270">
    <property type="match status" value="1"/>
</dbReference>
<proteinExistence type="inferred from homology"/>
<protein>
    <submittedName>
        <fullName evidence="10">Biopolymer transporter ExbD</fullName>
    </submittedName>
</protein>
<evidence type="ECO:0000256" key="8">
    <source>
        <dbReference type="SAM" id="MobiDB-lite"/>
    </source>
</evidence>
<name>A0AA96YAJ3_9CYAN</name>
<evidence type="ECO:0000256" key="1">
    <source>
        <dbReference type="ARBA" id="ARBA00004162"/>
    </source>
</evidence>
<organism evidence="10">
    <name type="scientific">Thermoleptolyngbya oregonensis NK1-22</name>
    <dbReference type="NCBI Taxonomy" id="2547457"/>
    <lineage>
        <taxon>Bacteria</taxon>
        <taxon>Bacillati</taxon>
        <taxon>Cyanobacteriota</taxon>
        <taxon>Cyanophyceae</taxon>
        <taxon>Oculatellales</taxon>
        <taxon>Oculatellaceae</taxon>
        <taxon>Thermoleptolyngbya</taxon>
    </lineage>
</organism>
<reference evidence="10" key="1">
    <citation type="submission" date="2020-05" db="EMBL/GenBank/DDBJ databases">
        <authorList>
            <person name="Zhu T."/>
            <person name="Keshari N."/>
            <person name="Lu X."/>
        </authorList>
    </citation>
    <scope>NUCLEOTIDE SEQUENCE</scope>
    <source>
        <strain evidence="10">NK1-22</strain>
    </source>
</reference>
<feature type="compositionally biased region" description="Low complexity" evidence="8">
    <location>
        <begin position="158"/>
        <end position="188"/>
    </location>
</feature>